<dbReference type="PANTHER" id="PTHR43782:SF3">
    <property type="entry name" value="ARGINASE"/>
    <property type="match status" value="1"/>
</dbReference>
<dbReference type="HOGENOM" id="CLU_085654_1_0_6"/>
<organism evidence="5 6">
    <name type="scientific">Xylella fastidiosa (strain M23)</name>
    <dbReference type="NCBI Taxonomy" id="405441"/>
    <lineage>
        <taxon>Bacteria</taxon>
        <taxon>Pseudomonadati</taxon>
        <taxon>Pseudomonadota</taxon>
        <taxon>Gammaproteobacteria</taxon>
        <taxon>Lysobacterales</taxon>
        <taxon>Lysobacteraceae</taxon>
        <taxon>Xylella</taxon>
    </lineage>
</organism>
<dbReference type="PROSITE" id="PS51409">
    <property type="entry name" value="ARGINASE_2"/>
    <property type="match status" value="1"/>
</dbReference>
<evidence type="ECO:0000313" key="5">
    <source>
        <dbReference type="EMBL" id="ACB91984.1"/>
    </source>
</evidence>
<dbReference type="InterPro" id="IPR006035">
    <property type="entry name" value="Ureohydrolase"/>
</dbReference>
<gene>
    <name evidence="5" type="ordered locus">XfasM23_0540</name>
</gene>
<evidence type="ECO:0000256" key="1">
    <source>
        <dbReference type="ARBA" id="ARBA00022723"/>
    </source>
</evidence>
<protein>
    <submittedName>
        <fullName evidence="5">Arginase/agmatinase/formiminoglutamase family protein</fullName>
    </submittedName>
</protein>
<dbReference type="CDD" id="cd09999">
    <property type="entry name" value="Arginase-like_1"/>
    <property type="match status" value="1"/>
</dbReference>
<dbReference type="EMBL" id="CP001011">
    <property type="protein sequence ID" value="ACB91984.1"/>
    <property type="molecule type" value="Genomic_DNA"/>
</dbReference>
<reference evidence="5 6" key="1">
    <citation type="journal article" date="2010" name="J. Bacteriol.">
        <title>Whole genome sequences of two Xylella fastidiosa strains (M12 and M23) causing almond leaf scorch disease in California.</title>
        <authorList>
            <person name="Chen J."/>
            <person name="Xie G."/>
            <person name="Han S."/>
            <person name="Chertkov O."/>
            <person name="Sims D."/>
            <person name="Civerolo E.L."/>
        </authorList>
    </citation>
    <scope>NUCLEOTIDE SEQUENCE [LARGE SCALE GENOMIC DNA]</scope>
    <source>
        <strain evidence="5 6">M23</strain>
    </source>
</reference>
<keyword evidence="1" id="KW-0479">Metal-binding</keyword>
<dbReference type="SUPFAM" id="SSF52768">
    <property type="entry name" value="Arginase/deacetylase"/>
    <property type="match status" value="1"/>
</dbReference>
<accession>B2I907</accession>
<evidence type="ECO:0000256" key="3">
    <source>
        <dbReference type="ARBA" id="ARBA00023211"/>
    </source>
</evidence>
<dbReference type="AlphaFoldDB" id="B2I907"/>
<dbReference type="KEGG" id="xfn:XfasM23_0540"/>
<keyword evidence="2" id="KW-0378">Hydrolase</keyword>
<dbReference type="Pfam" id="PF00491">
    <property type="entry name" value="Arginase"/>
    <property type="match status" value="1"/>
</dbReference>
<comment type="similarity">
    <text evidence="4">Belongs to the arginase family.</text>
</comment>
<keyword evidence="3" id="KW-0464">Manganese</keyword>
<dbReference type="InterPro" id="IPR023696">
    <property type="entry name" value="Ureohydrolase_dom_sf"/>
</dbReference>
<dbReference type="GO" id="GO:0030145">
    <property type="term" value="F:manganese ion binding"/>
    <property type="evidence" value="ECO:0007669"/>
    <property type="project" value="TreeGrafter"/>
</dbReference>
<proteinExistence type="inferred from homology"/>
<dbReference type="GO" id="GO:0004053">
    <property type="term" value="F:arginase activity"/>
    <property type="evidence" value="ECO:0007669"/>
    <property type="project" value="TreeGrafter"/>
</dbReference>
<evidence type="ECO:0000256" key="4">
    <source>
        <dbReference type="PROSITE-ProRule" id="PRU00742"/>
    </source>
</evidence>
<evidence type="ECO:0000256" key="2">
    <source>
        <dbReference type="ARBA" id="ARBA00022801"/>
    </source>
</evidence>
<dbReference type="PANTHER" id="PTHR43782">
    <property type="entry name" value="ARGINASE"/>
    <property type="match status" value="1"/>
</dbReference>
<name>B2I907_XYLF2</name>
<dbReference type="GO" id="GO:0005829">
    <property type="term" value="C:cytosol"/>
    <property type="evidence" value="ECO:0007669"/>
    <property type="project" value="TreeGrafter"/>
</dbReference>
<evidence type="ECO:0000313" key="6">
    <source>
        <dbReference type="Proteomes" id="UP000001698"/>
    </source>
</evidence>
<dbReference type="Proteomes" id="UP000001698">
    <property type="component" value="Chromosome"/>
</dbReference>
<sequence length="298" mass="34150">MMKDAMSIVKKKTIRMLFPQWQGGNQELYGLGARLLAWLAPETEAPMFEVNVPEFKKETPEPERGVIYRQQLFKQYDEAYRLLEREDPDYVVIFGGDCLVDLAPFAWLNEKHHGQLGVLWIDAHPDIKTPQDSINGHTMVLGSLLGEGDNEFAAKVKVPLKPSRVMFAGLIETGLTEQETEVIHRLGLNVAKPEVLFDNSQTVIDWVRKEKIEKLVIHFDLDVLHPDVFRSLLFAEPEPEFDWRATYPVGQLRLAQVIRLIRDVAAETELVAIGITEHLPWDVWHLKESLSKVPLLNR</sequence>
<dbReference type="Gene3D" id="3.40.800.10">
    <property type="entry name" value="Ureohydrolase domain"/>
    <property type="match status" value="1"/>
</dbReference>